<feature type="compositionally biased region" description="Basic and acidic residues" evidence="5">
    <location>
        <begin position="360"/>
        <end position="369"/>
    </location>
</feature>
<evidence type="ECO:0000313" key="7">
    <source>
        <dbReference type="EMBL" id="JAC64966.1"/>
    </source>
</evidence>
<feature type="compositionally biased region" description="Basic and acidic residues" evidence="5">
    <location>
        <begin position="545"/>
        <end position="555"/>
    </location>
</feature>
<comment type="similarity">
    <text evidence="2">Belongs to the TPX2 family.</text>
</comment>
<sequence length="555" mass="59955">MASGVETHSATAEVSAPSPQATGQDSFISANPDDEKENEAPTILSDREENSPPEDPAAEDTVVANGDNSGDATVPSDNNFDRSLASNEADKETANAAGQFTPSPQKTASAIGEAPETAEAAALHATPLPSDARPEKQLSPGGSESQTTPKGHTKQQKQDKAPATQSAPRPKSAPHTDVTKRMKDIANIPSYARPTSSAMKKAKQEAETTPTVNMKSRPTSASVMVSPSLLRPTAASKAWSSSKHQTPKGRLSATSTSDMNGAVSSAQARGPTTPKPFNLRTGSTKKEGKVLSTEELQVQRAKAQMQALKEKRSKFAKAQSAPPKPRLQAERTPTQCRPFSLTSMQLHEKARSTWEAQTEAQKKQEEAARRFRARPVSYDKSKTYTDVVSHVAESVAREKRHTKAVEPVLHSEQRLQLHRQLEEEKRAREAEAAAQAAEERRKTDEQEVLEMKEMRRSLQFHAQPVPNFSSPFKPDLSASAPPTKATAPSFQSDKRAGRRSIGDLESDPAIGVPYADNLNYFASTLRGASPQEKKSAAKSKLKSSATKDVRVDITA</sequence>
<name>A0A061R347_9CHLO</name>
<feature type="region of interest" description="Disordered" evidence="5">
    <location>
        <begin position="463"/>
        <end position="512"/>
    </location>
</feature>
<feature type="compositionally biased region" description="Polar residues" evidence="5">
    <location>
        <begin position="140"/>
        <end position="150"/>
    </location>
</feature>
<dbReference type="Pfam" id="PF06886">
    <property type="entry name" value="TPX2"/>
    <property type="match status" value="1"/>
</dbReference>
<feature type="region of interest" description="Disordered" evidence="5">
    <location>
        <begin position="421"/>
        <end position="447"/>
    </location>
</feature>
<feature type="region of interest" description="Disordered" evidence="5">
    <location>
        <begin position="526"/>
        <end position="555"/>
    </location>
</feature>
<feature type="compositionally biased region" description="Polar residues" evidence="5">
    <location>
        <begin position="207"/>
        <end position="225"/>
    </location>
</feature>
<accession>A0A061R347</accession>
<evidence type="ECO:0000256" key="3">
    <source>
        <dbReference type="ARBA" id="ARBA00022490"/>
    </source>
</evidence>
<evidence type="ECO:0000256" key="4">
    <source>
        <dbReference type="ARBA" id="ARBA00023212"/>
    </source>
</evidence>
<proteinExistence type="inferred from homology"/>
<keyword evidence="4" id="KW-0206">Cytoskeleton</keyword>
<feature type="compositionally biased region" description="Polar residues" evidence="5">
    <location>
        <begin position="96"/>
        <end position="108"/>
    </location>
</feature>
<evidence type="ECO:0000256" key="5">
    <source>
        <dbReference type="SAM" id="MobiDB-lite"/>
    </source>
</evidence>
<dbReference type="EMBL" id="GBEZ01021819">
    <property type="protein sequence ID" value="JAC64966.1"/>
    <property type="molecule type" value="Transcribed_RNA"/>
</dbReference>
<keyword evidence="3" id="KW-0963">Cytoplasm</keyword>
<feature type="domain" description="TPX2 C-terminal" evidence="6">
    <location>
        <begin position="408"/>
        <end position="475"/>
    </location>
</feature>
<dbReference type="AlphaFoldDB" id="A0A061R347"/>
<evidence type="ECO:0000259" key="6">
    <source>
        <dbReference type="Pfam" id="PF06886"/>
    </source>
</evidence>
<feature type="compositionally biased region" description="Polar residues" evidence="5">
    <location>
        <begin position="1"/>
        <end position="29"/>
    </location>
</feature>
<organism evidence="7">
    <name type="scientific">Tetraselmis sp. GSL018</name>
    <dbReference type="NCBI Taxonomy" id="582737"/>
    <lineage>
        <taxon>Eukaryota</taxon>
        <taxon>Viridiplantae</taxon>
        <taxon>Chlorophyta</taxon>
        <taxon>core chlorophytes</taxon>
        <taxon>Chlorodendrophyceae</taxon>
        <taxon>Chlorodendrales</taxon>
        <taxon>Chlorodendraceae</taxon>
        <taxon>Tetraselmis</taxon>
    </lineage>
</organism>
<dbReference type="InterPro" id="IPR027329">
    <property type="entry name" value="TPX2_C"/>
</dbReference>
<protein>
    <recommendedName>
        <fullName evidence="6">TPX2 C-terminal domain-containing protein</fullName>
    </recommendedName>
</protein>
<comment type="subcellular location">
    <subcellularLocation>
        <location evidence="1">Cytoplasm</location>
        <location evidence="1">Cytoskeleton</location>
    </subcellularLocation>
</comment>
<reference evidence="7" key="1">
    <citation type="submission" date="2014-05" db="EMBL/GenBank/DDBJ databases">
        <title>The transcriptome of the halophilic microalga Tetraselmis sp. GSL018 isolated from the Great Salt Lake, Utah.</title>
        <authorList>
            <person name="Jinkerson R.E."/>
            <person name="D'Adamo S."/>
            <person name="Posewitz M.C."/>
        </authorList>
    </citation>
    <scope>NUCLEOTIDE SEQUENCE</scope>
    <source>
        <strain evidence="7">GSL018</strain>
    </source>
</reference>
<feature type="compositionally biased region" description="Low complexity" evidence="5">
    <location>
        <begin position="113"/>
        <end position="129"/>
    </location>
</feature>
<feature type="compositionally biased region" description="Polar residues" evidence="5">
    <location>
        <begin position="252"/>
        <end position="267"/>
    </location>
</feature>
<gene>
    <name evidence="7" type="ORF">TSPGSL018_17135</name>
</gene>
<feature type="compositionally biased region" description="Polar residues" evidence="5">
    <location>
        <begin position="331"/>
        <end position="345"/>
    </location>
</feature>
<feature type="region of interest" description="Disordered" evidence="5">
    <location>
        <begin position="1"/>
        <end position="372"/>
    </location>
</feature>
<evidence type="ECO:0000256" key="2">
    <source>
        <dbReference type="ARBA" id="ARBA00005885"/>
    </source>
</evidence>
<dbReference type="GO" id="GO:0005856">
    <property type="term" value="C:cytoskeleton"/>
    <property type="evidence" value="ECO:0007669"/>
    <property type="project" value="UniProtKB-SubCell"/>
</dbReference>
<feature type="compositionally biased region" description="Low complexity" evidence="5">
    <location>
        <begin position="477"/>
        <end position="489"/>
    </location>
</feature>
<evidence type="ECO:0000256" key="1">
    <source>
        <dbReference type="ARBA" id="ARBA00004245"/>
    </source>
</evidence>
<feature type="compositionally biased region" description="Polar residues" evidence="5">
    <location>
        <begin position="66"/>
        <end position="78"/>
    </location>
</feature>